<dbReference type="InterPro" id="IPR035931">
    <property type="entry name" value="YlxR-like_sf"/>
</dbReference>
<dbReference type="RefSeq" id="WP_076347097.1">
    <property type="nucleotide sequence ID" value="NZ_FTOO01000006.1"/>
</dbReference>
<dbReference type="STRING" id="252246.SAMN05421799_106147"/>
<dbReference type="Pfam" id="PF04296">
    <property type="entry name" value="YlxR"/>
    <property type="match status" value="1"/>
</dbReference>
<evidence type="ECO:0000259" key="1">
    <source>
        <dbReference type="Pfam" id="PF04296"/>
    </source>
</evidence>
<dbReference type="Gene3D" id="3.30.1230.10">
    <property type="entry name" value="YlxR-like"/>
    <property type="match status" value="1"/>
</dbReference>
<dbReference type="InterPro" id="IPR007393">
    <property type="entry name" value="YlxR_dom"/>
</dbReference>
<dbReference type="InterPro" id="IPR037465">
    <property type="entry name" value="YlxR"/>
</dbReference>
<feature type="domain" description="YlxR" evidence="1">
    <location>
        <begin position="10"/>
        <end position="83"/>
    </location>
</feature>
<evidence type="ECO:0000313" key="3">
    <source>
        <dbReference type="Proteomes" id="UP000186156"/>
    </source>
</evidence>
<gene>
    <name evidence="2" type="ORF">SAMN05421799_106147</name>
</gene>
<sequence length="93" mass="10472">MQRVRRVPLRKCVGCQEMKPKAELTRVVRTPDGDIVLDPTGKRNGRGAYLCPTEACLQIAVKRKALERALKTAIPQEIHESLRRQLVGDDHAD</sequence>
<dbReference type="AlphaFoldDB" id="A0A1N7MV11"/>
<evidence type="ECO:0000313" key="2">
    <source>
        <dbReference type="EMBL" id="SIS89984.1"/>
    </source>
</evidence>
<protein>
    <recommendedName>
        <fullName evidence="1">YlxR domain-containing protein</fullName>
    </recommendedName>
</protein>
<dbReference type="Proteomes" id="UP000186156">
    <property type="component" value="Unassembled WGS sequence"/>
</dbReference>
<organism evidence="2 3">
    <name type="scientific">Alicyclobacillus vulcanalis</name>
    <dbReference type="NCBI Taxonomy" id="252246"/>
    <lineage>
        <taxon>Bacteria</taxon>
        <taxon>Bacillati</taxon>
        <taxon>Bacillota</taxon>
        <taxon>Bacilli</taxon>
        <taxon>Bacillales</taxon>
        <taxon>Alicyclobacillaceae</taxon>
        <taxon>Alicyclobacillus</taxon>
    </lineage>
</organism>
<keyword evidence="3" id="KW-1185">Reference proteome</keyword>
<dbReference type="SUPFAM" id="SSF64376">
    <property type="entry name" value="YlxR-like"/>
    <property type="match status" value="1"/>
</dbReference>
<dbReference type="CDD" id="cd00279">
    <property type="entry name" value="YlxR"/>
    <property type="match status" value="1"/>
</dbReference>
<reference evidence="3" key="1">
    <citation type="submission" date="2017-01" db="EMBL/GenBank/DDBJ databases">
        <authorList>
            <person name="Varghese N."/>
            <person name="Submissions S."/>
        </authorList>
    </citation>
    <scope>NUCLEOTIDE SEQUENCE [LARGE SCALE GENOMIC DNA]</scope>
    <source>
        <strain evidence="3">DSM 16176</strain>
    </source>
</reference>
<accession>A0A1N7MV11</accession>
<name>A0A1N7MV11_9BACL</name>
<dbReference type="NCBIfam" id="NF047356">
    <property type="entry name" value="RNA_bind_RnpM"/>
    <property type="match status" value="1"/>
</dbReference>
<dbReference type="EMBL" id="FTOO01000006">
    <property type="protein sequence ID" value="SIS89984.1"/>
    <property type="molecule type" value="Genomic_DNA"/>
</dbReference>
<dbReference type="PANTHER" id="PTHR34215">
    <property type="entry name" value="BLL0784 PROTEIN"/>
    <property type="match status" value="1"/>
</dbReference>
<proteinExistence type="predicted"/>
<dbReference type="OrthoDB" id="9813251at2"/>
<dbReference type="PANTHER" id="PTHR34215:SF1">
    <property type="entry name" value="YLXR DOMAIN-CONTAINING PROTEIN"/>
    <property type="match status" value="1"/>
</dbReference>